<evidence type="ECO:0000313" key="2">
    <source>
        <dbReference type="EMBL" id="GFS66923.1"/>
    </source>
</evidence>
<proteinExistence type="predicted"/>
<reference evidence="2" key="1">
    <citation type="submission" date="2020-08" db="EMBL/GenBank/DDBJ databases">
        <title>Multicomponent nature underlies the extraordinary mechanical properties of spider dragline silk.</title>
        <authorList>
            <person name="Kono N."/>
            <person name="Nakamura H."/>
            <person name="Mori M."/>
            <person name="Yoshida Y."/>
            <person name="Ohtoshi R."/>
            <person name="Malay A.D."/>
            <person name="Moran D.A.P."/>
            <person name="Tomita M."/>
            <person name="Numata K."/>
            <person name="Arakawa K."/>
        </authorList>
    </citation>
    <scope>NUCLEOTIDE SEQUENCE</scope>
</reference>
<keyword evidence="3" id="KW-1185">Reference proteome</keyword>
<protein>
    <submittedName>
        <fullName evidence="2">Uncharacterized protein</fullName>
    </submittedName>
</protein>
<feature type="region of interest" description="Disordered" evidence="1">
    <location>
        <begin position="285"/>
        <end position="305"/>
    </location>
</feature>
<organism evidence="2 3">
    <name type="scientific">Nephila pilipes</name>
    <name type="common">Giant wood spider</name>
    <name type="synonym">Nephila maculata</name>
    <dbReference type="NCBI Taxonomy" id="299642"/>
    <lineage>
        <taxon>Eukaryota</taxon>
        <taxon>Metazoa</taxon>
        <taxon>Ecdysozoa</taxon>
        <taxon>Arthropoda</taxon>
        <taxon>Chelicerata</taxon>
        <taxon>Arachnida</taxon>
        <taxon>Araneae</taxon>
        <taxon>Araneomorphae</taxon>
        <taxon>Entelegynae</taxon>
        <taxon>Araneoidea</taxon>
        <taxon>Nephilidae</taxon>
        <taxon>Nephila</taxon>
    </lineage>
</organism>
<dbReference type="SUPFAM" id="SSF57501">
    <property type="entry name" value="Cystine-knot cytokines"/>
    <property type="match status" value="1"/>
</dbReference>
<sequence>MNEEKLNRDDIEIKLCSLERIAKNLTEFDDIILVDATSEEYEEEYEKIEKYPEKLDVVLVRVKTCLEKFSPTSEEAETVNGVCSSLQFSDVHYEGKVLTPTQSQMGQKTKSDRHERSSVLLYRVYGRTLSSNNFLRKKVLISEALFRDSFQQKHQVRRKDQHYLHEEITHIIFYINAITGHKNYEDSIYETTIPVSSTFHPHHFSNGIIQLIIEAYTEEMFREMDSIPEFQLTEIQYALLRQRMRSLYDHIRHHPALHQRYLWVGKERPDIDPDVGITLQPIRQSRTSSKRKRYLTENSSDQSHEMKAYSQKKAKASFPSEEICKTNRQWEQINNTHDFYDHEVEVIQDSVQQYVFSYRCVAETGPCIGISPLYESECTERYGWMYMYYRRVNDPYRTPQWGFVAAPHHCACKITPKYIPDS</sequence>
<dbReference type="InterPro" id="IPR029034">
    <property type="entry name" value="Cystine-knot_cytokine"/>
</dbReference>
<gene>
    <name evidence="2" type="primary">X975_20414</name>
    <name evidence="2" type="ORF">NPIL_418021</name>
</gene>
<evidence type="ECO:0000313" key="3">
    <source>
        <dbReference type="Proteomes" id="UP000887013"/>
    </source>
</evidence>
<accession>A0A8X6J014</accession>
<dbReference type="Proteomes" id="UP000887013">
    <property type="component" value="Unassembled WGS sequence"/>
</dbReference>
<comment type="caution">
    <text evidence="2">The sequence shown here is derived from an EMBL/GenBank/DDBJ whole genome shotgun (WGS) entry which is preliminary data.</text>
</comment>
<evidence type="ECO:0000256" key="1">
    <source>
        <dbReference type="SAM" id="MobiDB-lite"/>
    </source>
</evidence>
<dbReference type="AlphaFoldDB" id="A0A8X6J014"/>
<dbReference type="EMBL" id="BMAW01048603">
    <property type="protein sequence ID" value="GFS66923.1"/>
    <property type="molecule type" value="Genomic_DNA"/>
</dbReference>
<dbReference type="Gene3D" id="2.10.90.10">
    <property type="entry name" value="Cystine-knot cytokines"/>
    <property type="match status" value="1"/>
</dbReference>
<dbReference type="OrthoDB" id="10040891at2759"/>
<name>A0A8X6J014_NEPPI</name>